<dbReference type="SUPFAM" id="SSF54403">
    <property type="entry name" value="Cystatin/monellin"/>
    <property type="match status" value="1"/>
</dbReference>
<reference evidence="11" key="1">
    <citation type="submission" date="2025-08" db="UniProtKB">
        <authorList>
            <consortium name="RefSeq"/>
        </authorList>
    </citation>
    <scope>IDENTIFICATION</scope>
</reference>
<dbReference type="AlphaFoldDB" id="A0A6P6DXP2"/>
<dbReference type="GO" id="GO:0050829">
    <property type="term" value="P:defense response to Gram-negative bacterium"/>
    <property type="evidence" value="ECO:0007669"/>
    <property type="project" value="TreeGrafter"/>
</dbReference>
<keyword evidence="3" id="KW-0964">Secreted</keyword>
<evidence type="ECO:0000256" key="6">
    <source>
        <dbReference type="ARBA" id="ARBA00023022"/>
    </source>
</evidence>
<evidence type="ECO:0000313" key="11">
    <source>
        <dbReference type="RefSeq" id="XP_023564538.1"/>
    </source>
</evidence>
<dbReference type="GO" id="GO:0045087">
    <property type="term" value="P:innate immune response"/>
    <property type="evidence" value="ECO:0007669"/>
    <property type="project" value="TreeGrafter"/>
</dbReference>
<accession>A0A6P6DXP2</accession>
<dbReference type="RefSeq" id="XP_023564538.1">
    <property type="nucleotide sequence ID" value="XM_023708770.1"/>
</dbReference>
<evidence type="ECO:0000256" key="1">
    <source>
        <dbReference type="ARBA" id="ARBA00004613"/>
    </source>
</evidence>
<dbReference type="InParanoid" id="A0A6P6DXP2"/>
<protein>
    <submittedName>
        <fullName evidence="11">Cathelicidin antimicrobial peptide-like</fullName>
    </submittedName>
</protein>
<evidence type="ECO:0000256" key="2">
    <source>
        <dbReference type="ARBA" id="ARBA00005320"/>
    </source>
</evidence>
<dbReference type="FunFam" id="3.10.450.10:FF:000003">
    <property type="entry name" value="Cathelicidin antimicrobial peptide"/>
    <property type="match status" value="1"/>
</dbReference>
<dbReference type="GO" id="GO:0050830">
    <property type="term" value="P:defense response to Gram-positive bacterium"/>
    <property type="evidence" value="ECO:0007669"/>
    <property type="project" value="TreeGrafter"/>
</dbReference>
<evidence type="ECO:0000313" key="10">
    <source>
        <dbReference type="Proteomes" id="UP000515203"/>
    </source>
</evidence>
<feature type="signal peptide" evidence="8">
    <location>
        <begin position="1"/>
        <end position="25"/>
    </location>
</feature>
<dbReference type="InterPro" id="IPR018216">
    <property type="entry name" value="Cathelicidin_CS"/>
</dbReference>
<dbReference type="GO" id="GO:0001530">
    <property type="term" value="F:lipopolysaccharide binding"/>
    <property type="evidence" value="ECO:0007669"/>
    <property type="project" value="TreeGrafter"/>
</dbReference>
<feature type="chain" id="PRO_5027568703" evidence="8">
    <location>
        <begin position="26"/>
        <end position="165"/>
    </location>
</feature>
<dbReference type="OrthoDB" id="9930485at2759"/>
<evidence type="ECO:0000259" key="9">
    <source>
        <dbReference type="Pfam" id="PF12153"/>
    </source>
</evidence>
<evidence type="ECO:0000256" key="3">
    <source>
        <dbReference type="ARBA" id="ARBA00022525"/>
    </source>
</evidence>
<evidence type="ECO:0000256" key="8">
    <source>
        <dbReference type="SAM" id="SignalP"/>
    </source>
</evidence>
<dbReference type="Pfam" id="PF00666">
    <property type="entry name" value="Cathelicidins"/>
    <property type="match status" value="1"/>
</dbReference>
<dbReference type="GO" id="GO:0061844">
    <property type="term" value="P:antimicrobial humoral immune response mediated by antimicrobial peptide"/>
    <property type="evidence" value="ECO:0007669"/>
    <property type="project" value="TreeGrafter"/>
</dbReference>
<keyword evidence="10" id="KW-1185">Reference proteome</keyword>
<comment type="similarity">
    <text evidence="2">Belongs to the cathelicidin family.</text>
</comment>
<dbReference type="InterPro" id="IPR046350">
    <property type="entry name" value="Cystatin_sf"/>
</dbReference>
<sequence length="165" mass="18760">MATWRDRGQLLLPLLLSMLLPPVSAQALSYLDAVRRAVDSLNQRSADANLFRLLSLESEPPEDEDPESPKPVNFTVKETVCPKRTQLQPEQCDFKEDGRVKRCSGTVTLDSASGAFNIRCTEVQRSRKEGLGKLLRKVVQKLKEKFKKISQKIKDFIYNLKPRSE</sequence>
<evidence type="ECO:0000256" key="4">
    <source>
        <dbReference type="ARBA" id="ARBA00022529"/>
    </source>
</evidence>
<evidence type="ECO:0000256" key="5">
    <source>
        <dbReference type="ARBA" id="ARBA00022729"/>
    </source>
</evidence>
<dbReference type="PANTHER" id="PTHR10206:SF2">
    <property type="entry name" value="CATHELICIDIN ANTIMICROBIAL PEPTIDE"/>
    <property type="match status" value="1"/>
</dbReference>
<organism evidence="10 11">
    <name type="scientific">Octodon degus</name>
    <name type="common">Degu</name>
    <name type="synonym">Sciurus degus</name>
    <dbReference type="NCBI Taxonomy" id="10160"/>
    <lineage>
        <taxon>Eukaryota</taxon>
        <taxon>Metazoa</taxon>
        <taxon>Chordata</taxon>
        <taxon>Craniata</taxon>
        <taxon>Vertebrata</taxon>
        <taxon>Euteleostomi</taxon>
        <taxon>Mammalia</taxon>
        <taxon>Eutheria</taxon>
        <taxon>Euarchontoglires</taxon>
        <taxon>Glires</taxon>
        <taxon>Rodentia</taxon>
        <taxon>Hystricomorpha</taxon>
        <taxon>Octodontidae</taxon>
        <taxon>Octodon</taxon>
    </lineage>
</organism>
<dbReference type="Gene3D" id="3.10.450.10">
    <property type="match status" value="1"/>
</dbReference>
<dbReference type="PANTHER" id="PTHR10206">
    <property type="entry name" value="CATHELICIDIN"/>
    <property type="match status" value="1"/>
</dbReference>
<keyword evidence="6" id="KW-0044">Antibiotic</keyword>
<evidence type="ECO:0000256" key="7">
    <source>
        <dbReference type="ARBA" id="ARBA00023157"/>
    </source>
</evidence>
<dbReference type="PROSITE" id="PS00947">
    <property type="entry name" value="CATHELICIDINS_2"/>
    <property type="match status" value="1"/>
</dbReference>
<dbReference type="Proteomes" id="UP000515203">
    <property type="component" value="Unplaced"/>
</dbReference>
<dbReference type="PROSITE" id="PS00946">
    <property type="entry name" value="CATHELICIDINS_1"/>
    <property type="match status" value="1"/>
</dbReference>
<dbReference type="InterPro" id="IPR001894">
    <property type="entry name" value="Cathelicidin-like"/>
</dbReference>
<keyword evidence="7" id="KW-1015">Disulfide bond</keyword>
<feature type="domain" description="Cathelicidin antimicrobial peptide C-terminal" evidence="9">
    <location>
        <begin position="132"/>
        <end position="158"/>
    </location>
</feature>
<proteinExistence type="inferred from homology"/>
<dbReference type="Pfam" id="PF12153">
    <property type="entry name" value="CAP18_C"/>
    <property type="match status" value="1"/>
</dbReference>
<dbReference type="GeneID" id="101568691"/>
<comment type="subcellular location">
    <subcellularLocation>
        <location evidence="1">Secreted</location>
    </subcellularLocation>
</comment>
<dbReference type="FunCoup" id="A0A6P6DXP2">
    <property type="interactions" value="65"/>
</dbReference>
<name>A0A6P6DXP2_OCTDE</name>
<gene>
    <name evidence="11" type="primary">LOC101568691</name>
</gene>
<dbReference type="InterPro" id="IPR022746">
    <property type="entry name" value="Cathlecidin_C"/>
</dbReference>
<dbReference type="GO" id="GO:0005615">
    <property type="term" value="C:extracellular space"/>
    <property type="evidence" value="ECO:0007669"/>
    <property type="project" value="TreeGrafter"/>
</dbReference>
<keyword evidence="5 8" id="KW-0732">Signal</keyword>
<keyword evidence="4" id="KW-0929">Antimicrobial</keyword>